<organism evidence="3 4">
    <name type="scientific">Novosphingobium pentaromativorans US6-1</name>
    <dbReference type="NCBI Taxonomy" id="1088721"/>
    <lineage>
        <taxon>Bacteria</taxon>
        <taxon>Pseudomonadati</taxon>
        <taxon>Pseudomonadota</taxon>
        <taxon>Alphaproteobacteria</taxon>
        <taxon>Sphingomonadales</taxon>
        <taxon>Sphingomonadaceae</taxon>
        <taxon>Novosphingobium</taxon>
    </lineage>
</organism>
<name>G6EB42_9SPHN</name>
<dbReference type="GO" id="GO:0006508">
    <property type="term" value="P:proteolysis"/>
    <property type="evidence" value="ECO:0007669"/>
    <property type="project" value="UniProtKB-KW"/>
</dbReference>
<dbReference type="PROSITE" id="PS00141">
    <property type="entry name" value="ASP_PROTEASE"/>
    <property type="match status" value="1"/>
</dbReference>
<dbReference type="InterPro" id="IPR021109">
    <property type="entry name" value="Peptidase_aspartic_dom_sf"/>
</dbReference>
<dbReference type="STRING" id="1088721.JI59_12360"/>
<dbReference type="Pfam" id="PF13975">
    <property type="entry name" value="gag-asp_proteas"/>
    <property type="match status" value="1"/>
</dbReference>
<reference evidence="3 4" key="1">
    <citation type="journal article" date="2012" name="J. Bacteriol.">
        <title>Genome sequence of benzo(a)pyrene-degrading bacterium Novosphingobium pentaromativorans US6-1.</title>
        <authorList>
            <person name="Luo Y.R."/>
            <person name="Kang S.G."/>
            <person name="Kim S.J."/>
            <person name="Kim M.R."/>
            <person name="Li N."/>
            <person name="Lee J.H."/>
            <person name="Kwon K.K."/>
        </authorList>
    </citation>
    <scope>NUCLEOTIDE SEQUENCE [LARGE SCALE GENOMIC DNA]</scope>
    <source>
        <strain evidence="3 4">US6-1</strain>
    </source>
</reference>
<dbReference type="NCBIfam" id="TIGR02281">
    <property type="entry name" value="clan_AA_DTGA"/>
    <property type="match status" value="1"/>
</dbReference>
<evidence type="ECO:0000313" key="3">
    <source>
        <dbReference type="EMBL" id="EHJ61509.1"/>
    </source>
</evidence>
<dbReference type="Proteomes" id="UP000004030">
    <property type="component" value="Unassembled WGS sequence"/>
</dbReference>
<dbReference type="RefSeq" id="WP_007012478.1">
    <property type="nucleotide sequence ID" value="NZ_AGFM01000018.1"/>
</dbReference>
<sequence>MRKGPIILLVGTAAVVGWIAPGLEAGNGRRPAASVNPVEVASREVRQDRRDAWLAGETVLPREPDGHFYADAMVGNARTHFLVDTGASIVALTGADAQAIGLEWDDSDLVGVGRGASGPVYGVPVRLERLELGGFEARDVEAAIIPEGLDVSLLGQSFLSKLSGVRIEDDRLVIGPVS</sequence>
<dbReference type="PATRIC" id="fig|1088721.3.peg.1543"/>
<dbReference type="InterPro" id="IPR001995">
    <property type="entry name" value="Peptidase_A2_cat"/>
</dbReference>
<evidence type="ECO:0000313" key="4">
    <source>
        <dbReference type="Proteomes" id="UP000004030"/>
    </source>
</evidence>
<keyword evidence="4" id="KW-1185">Reference proteome</keyword>
<dbReference type="GO" id="GO:0004190">
    <property type="term" value="F:aspartic-type endopeptidase activity"/>
    <property type="evidence" value="ECO:0007669"/>
    <property type="project" value="InterPro"/>
</dbReference>
<comment type="caution">
    <text evidence="3">The sequence shown here is derived from an EMBL/GenBank/DDBJ whole genome shotgun (WGS) entry which is preliminary data.</text>
</comment>
<dbReference type="AlphaFoldDB" id="G6EB42"/>
<dbReference type="InterPro" id="IPR001969">
    <property type="entry name" value="Aspartic_peptidase_AS"/>
</dbReference>
<proteinExistence type="predicted"/>
<gene>
    <name evidence="3" type="ORF">NSU_1563</name>
</gene>
<dbReference type="eggNOG" id="COG3577">
    <property type="taxonomic scope" value="Bacteria"/>
</dbReference>
<dbReference type="InterPro" id="IPR011969">
    <property type="entry name" value="Clan_AA_Asp_peptidase_C"/>
</dbReference>
<keyword evidence="3" id="KW-0645">Protease</keyword>
<protein>
    <submittedName>
        <fullName evidence="3">Aspartyl protease-like protein</fullName>
    </submittedName>
</protein>
<dbReference type="OrthoDB" id="7595324at2"/>
<keyword evidence="1" id="KW-0378">Hydrolase</keyword>
<dbReference type="PROSITE" id="PS50175">
    <property type="entry name" value="ASP_PROT_RETROV"/>
    <property type="match status" value="1"/>
</dbReference>
<evidence type="ECO:0000256" key="1">
    <source>
        <dbReference type="ARBA" id="ARBA00022801"/>
    </source>
</evidence>
<dbReference type="CDD" id="cd05483">
    <property type="entry name" value="retropepsin_like_bacteria"/>
    <property type="match status" value="1"/>
</dbReference>
<evidence type="ECO:0000259" key="2">
    <source>
        <dbReference type="PROSITE" id="PS50175"/>
    </source>
</evidence>
<dbReference type="InterPro" id="IPR034122">
    <property type="entry name" value="Retropepsin-like_bacterial"/>
</dbReference>
<accession>G6EB42</accession>
<dbReference type="SUPFAM" id="SSF50630">
    <property type="entry name" value="Acid proteases"/>
    <property type="match status" value="1"/>
</dbReference>
<feature type="domain" description="Peptidase A2" evidence="2">
    <location>
        <begin position="79"/>
        <end position="158"/>
    </location>
</feature>
<dbReference type="EMBL" id="AGFM01000018">
    <property type="protein sequence ID" value="EHJ61509.1"/>
    <property type="molecule type" value="Genomic_DNA"/>
</dbReference>
<dbReference type="KEGG" id="npn:JI59_12360"/>
<dbReference type="Gene3D" id="2.40.70.10">
    <property type="entry name" value="Acid Proteases"/>
    <property type="match status" value="1"/>
</dbReference>